<gene>
    <name evidence="1" type="ORF">CGU03_17990</name>
</gene>
<dbReference type="Pfam" id="PF21732">
    <property type="entry name" value="DUF6864"/>
    <property type="match status" value="1"/>
</dbReference>
<reference evidence="2" key="1">
    <citation type="submission" date="2017-07" db="EMBL/GenBank/DDBJ databases">
        <authorList>
            <person name="Boucher Y."/>
            <person name="Orata F.D."/>
        </authorList>
    </citation>
    <scope>NUCLEOTIDE SEQUENCE [LARGE SCALE GENOMIC DNA]</scope>
    <source>
        <strain evidence="2">OYP9E10</strain>
    </source>
</reference>
<organism evidence="1 2">
    <name type="scientific">Vibrio metoecus</name>
    <dbReference type="NCBI Taxonomy" id="1481663"/>
    <lineage>
        <taxon>Bacteria</taxon>
        <taxon>Pseudomonadati</taxon>
        <taxon>Pseudomonadota</taxon>
        <taxon>Gammaproteobacteria</taxon>
        <taxon>Vibrionales</taxon>
        <taxon>Vibrionaceae</taxon>
        <taxon>Vibrio</taxon>
    </lineage>
</organism>
<accession>A0A271VJK0</accession>
<name>A0A271VJK0_VIBMT</name>
<protein>
    <submittedName>
        <fullName evidence="1">Uncharacterized protein</fullName>
    </submittedName>
</protein>
<evidence type="ECO:0000313" key="2">
    <source>
        <dbReference type="Proteomes" id="UP000216173"/>
    </source>
</evidence>
<evidence type="ECO:0000313" key="1">
    <source>
        <dbReference type="EMBL" id="PAR18236.1"/>
    </source>
</evidence>
<dbReference type="Proteomes" id="UP000216173">
    <property type="component" value="Unassembled WGS sequence"/>
</dbReference>
<dbReference type="EMBL" id="NMSH01000085">
    <property type="protein sequence ID" value="PAR18236.1"/>
    <property type="molecule type" value="Genomic_DNA"/>
</dbReference>
<sequence>MQLKLRTETKDVLASGTLITFGSEESIFELTHNGECLTLRVKFVDEDGKNWKEHRETKFDPVSATEGRFTFFNFNNNLGVYTTKPAYIGDIGGRELFFQYKIDDMTESVSKVIFYTFYLGGSVNG</sequence>
<proteinExistence type="predicted"/>
<dbReference type="RefSeq" id="WP_095467857.1">
    <property type="nucleotide sequence ID" value="NZ_LBGR01000062.1"/>
</dbReference>
<dbReference type="AlphaFoldDB" id="A0A271VJK0"/>
<comment type="caution">
    <text evidence="1">The sequence shown here is derived from an EMBL/GenBank/DDBJ whole genome shotgun (WGS) entry which is preliminary data.</text>
</comment>
<dbReference type="InterPro" id="IPR049197">
    <property type="entry name" value="DUF6864"/>
</dbReference>